<dbReference type="NCBIfam" id="TIGR02532">
    <property type="entry name" value="IV_pilin_GFxxxE"/>
    <property type="match status" value="1"/>
</dbReference>
<keyword evidence="1" id="KW-0472">Membrane</keyword>
<dbReference type="Proteomes" id="UP000287872">
    <property type="component" value="Unassembled WGS sequence"/>
</dbReference>
<accession>A0A401UUR2</accession>
<proteinExistence type="predicted"/>
<dbReference type="RefSeq" id="WP_125006590.1">
    <property type="nucleotide sequence ID" value="NZ_BHYK01000073.1"/>
</dbReference>
<evidence type="ECO:0008006" key="4">
    <source>
        <dbReference type="Google" id="ProtNLM"/>
    </source>
</evidence>
<dbReference type="Pfam" id="PF07963">
    <property type="entry name" value="N_methyl"/>
    <property type="match status" value="1"/>
</dbReference>
<protein>
    <recommendedName>
        <fullName evidence="4">Prepilin-type N-terminal cleavage/methylation domain-containing protein</fullName>
    </recommendedName>
</protein>
<keyword evidence="3" id="KW-1185">Reference proteome</keyword>
<comment type="caution">
    <text evidence="2">The sequence shown here is derived from an EMBL/GenBank/DDBJ whole genome shotgun (WGS) entry which is preliminary data.</text>
</comment>
<dbReference type="EMBL" id="BHYK01000073">
    <property type="protein sequence ID" value="GCD13234.1"/>
    <property type="molecule type" value="Genomic_DNA"/>
</dbReference>
<name>A0A401UUR2_9CLOT</name>
<feature type="transmembrane region" description="Helical" evidence="1">
    <location>
        <begin position="12"/>
        <end position="33"/>
    </location>
</feature>
<sequence length="180" mass="19885">MMYTKKKGVTLIELIITIAILSIVLSVIGSFFFTNYKALNSVNKDLELQSKGEKAINCMMDSIIDGYGVVEVKAIEGSPETEISKLAVTKELYTSVFELRNGILYYGKGTLTDINGKANEKVCNSIKSIMITTLPIGESFSNCTGLKIKITMASDKTGKLEKVFGNEVYFRNKEVKIKVL</sequence>
<dbReference type="AlphaFoldDB" id="A0A401UUR2"/>
<evidence type="ECO:0000313" key="2">
    <source>
        <dbReference type="EMBL" id="GCD13234.1"/>
    </source>
</evidence>
<reference evidence="2 3" key="1">
    <citation type="submission" date="2018-11" db="EMBL/GenBank/DDBJ databases">
        <title>Genome sequencing and assembly of Clostridium tagluense strain A121.</title>
        <authorList>
            <person name="Murakami T."/>
            <person name="Segawa T."/>
            <person name="Shcherbakova V.A."/>
            <person name="Mori H."/>
            <person name="Yoshimura Y."/>
        </authorList>
    </citation>
    <scope>NUCLEOTIDE SEQUENCE [LARGE SCALE GENOMIC DNA]</scope>
    <source>
        <strain evidence="2 3">A121</strain>
    </source>
</reference>
<dbReference type="InterPro" id="IPR012902">
    <property type="entry name" value="N_methyl_site"/>
</dbReference>
<evidence type="ECO:0000313" key="3">
    <source>
        <dbReference type="Proteomes" id="UP000287872"/>
    </source>
</evidence>
<evidence type="ECO:0000256" key="1">
    <source>
        <dbReference type="SAM" id="Phobius"/>
    </source>
</evidence>
<gene>
    <name evidence="2" type="ORF">Ctaglu_48570</name>
</gene>
<keyword evidence="1" id="KW-1133">Transmembrane helix</keyword>
<dbReference type="OrthoDB" id="1753583at2"/>
<dbReference type="PROSITE" id="PS00409">
    <property type="entry name" value="PROKAR_NTER_METHYL"/>
    <property type="match status" value="1"/>
</dbReference>
<keyword evidence="1" id="KW-0812">Transmembrane</keyword>
<organism evidence="2 3">
    <name type="scientific">Clostridium tagluense</name>
    <dbReference type="NCBI Taxonomy" id="360422"/>
    <lineage>
        <taxon>Bacteria</taxon>
        <taxon>Bacillati</taxon>
        <taxon>Bacillota</taxon>
        <taxon>Clostridia</taxon>
        <taxon>Eubacteriales</taxon>
        <taxon>Clostridiaceae</taxon>
        <taxon>Clostridium</taxon>
    </lineage>
</organism>